<proteinExistence type="predicted"/>
<evidence type="ECO:0000313" key="2">
    <source>
        <dbReference type="Proteomes" id="UP000552709"/>
    </source>
</evidence>
<evidence type="ECO:0000313" key="1">
    <source>
        <dbReference type="EMBL" id="MBB5366119.1"/>
    </source>
</evidence>
<name>A0A7W8NG35_9DEIO</name>
<accession>A0A7W8NG35</accession>
<organism evidence="1 2">
    <name type="scientific">Deinococcus humi</name>
    <dbReference type="NCBI Taxonomy" id="662880"/>
    <lineage>
        <taxon>Bacteria</taxon>
        <taxon>Thermotogati</taxon>
        <taxon>Deinococcota</taxon>
        <taxon>Deinococci</taxon>
        <taxon>Deinococcales</taxon>
        <taxon>Deinococcaceae</taxon>
        <taxon>Deinococcus</taxon>
    </lineage>
</organism>
<dbReference type="EMBL" id="JACHFL010000028">
    <property type="protein sequence ID" value="MBB5366119.1"/>
    <property type="molecule type" value="Genomic_DNA"/>
</dbReference>
<comment type="caution">
    <text evidence="1">The sequence shown here is derived from an EMBL/GenBank/DDBJ whole genome shotgun (WGS) entry which is preliminary data.</text>
</comment>
<sequence length="336" mass="37818">MSDPFALVVPEDRACEAFRTTRDNPGAAPAKAEICRIFQTFHDADGNFLEQLQTTAFDARIFELYLHAYFQEAGFRVLREHDRPDFIVEHQGLQVCIEATTVNPSGALDQRAEGLSLKDRQGGELPIRFGGPLYSKLKKRYWDLPHVKGRPLVLAVEAFFSEDALHFSDSALVNYLFGITQTFHYTPDGQLVVQQHPVESHEVGGKVIPSGFFSQPDSEHISAVMFTNSGTQPKFNRMGFIRGNYPNISMIRVGKYYDITPNASEPLDLKFDVKQAPYQETYGNGLSIALNPNARVPLPRDFFPGAAQHYMDQGTLYTDTPEFHPFVSVTMVFVKE</sequence>
<gene>
    <name evidence="1" type="ORF">HNQ08_005248</name>
</gene>
<protein>
    <recommendedName>
        <fullName evidence="3">Glycosaminoglycan attachment site</fullName>
    </recommendedName>
</protein>
<reference evidence="1 2" key="1">
    <citation type="submission" date="2020-08" db="EMBL/GenBank/DDBJ databases">
        <title>Genomic Encyclopedia of Type Strains, Phase IV (KMG-IV): sequencing the most valuable type-strain genomes for metagenomic binning, comparative biology and taxonomic classification.</title>
        <authorList>
            <person name="Goeker M."/>
        </authorList>
    </citation>
    <scope>NUCLEOTIDE SEQUENCE [LARGE SCALE GENOMIC DNA]</scope>
    <source>
        <strain evidence="1 2">DSM 27939</strain>
    </source>
</reference>
<evidence type="ECO:0008006" key="3">
    <source>
        <dbReference type="Google" id="ProtNLM"/>
    </source>
</evidence>
<dbReference type="Proteomes" id="UP000552709">
    <property type="component" value="Unassembled WGS sequence"/>
</dbReference>
<dbReference type="AlphaFoldDB" id="A0A7W8NG35"/>
<dbReference type="RefSeq" id="WP_184137996.1">
    <property type="nucleotide sequence ID" value="NZ_JACHFL010000028.1"/>
</dbReference>
<keyword evidence="2" id="KW-1185">Reference proteome</keyword>